<keyword evidence="4" id="KW-1185">Reference proteome</keyword>
<evidence type="ECO:0000256" key="2">
    <source>
        <dbReference type="ARBA" id="ARBA00022737"/>
    </source>
</evidence>
<dbReference type="PROSITE" id="PS51450">
    <property type="entry name" value="LRR"/>
    <property type="match status" value="1"/>
</dbReference>
<dbReference type="InterPro" id="IPR001611">
    <property type="entry name" value="Leu-rich_rpt"/>
</dbReference>
<dbReference type="InterPro" id="IPR032675">
    <property type="entry name" value="LRR_dom_sf"/>
</dbReference>
<sequence>MRGTTRGGRAGQKKQIALSEDNSLNGTGLWKLQINNNLLTDLPPNALAGLEKTLSILDLSTNNLVRIPKEAIQNLEKLSNLNLAGNKISFLHNDDFRNLEFPEDSLLQIKDTLQFLDLTGNQIESLNFSSIEYLQNLHYLSLSQNRMFLPASGEELQLPKLISLDLSYNILKEFPTWMAHHLPLSLEELNLANTSLEAIPTLSACNILVLNLSSNSIQTVEQEGLEQLKKVKH</sequence>
<proteinExistence type="predicted"/>
<keyword evidence="1" id="KW-0433">Leucine-rich repeat</keyword>
<organism evidence="3 4">
    <name type="scientific">Caerostris extrusa</name>
    <name type="common">Bark spider</name>
    <name type="synonym">Caerostris bankana</name>
    <dbReference type="NCBI Taxonomy" id="172846"/>
    <lineage>
        <taxon>Eukaryota</taxon>
        <taxon>Metazoa</taxon>
        <taxon>Ecdysozoa</taxon>
        <taxon>Arthropoda</taxon>
        <taxon>Chelicerata</taxon>
        <taxon>Arachnida</taxon>
        <taxon>Araneae</taxon>
        <taxon>Araneomorphae</taxon>
        <taxon>Entelegynae</taxon>
        <taxon>Araneoidea</taxon>
        <taxon>Araneidae</taxon>
        <taxon>Caerostris</taxon>
    </lineage>
</organism>
<dbReference type="SUPFAM" id="SSF52058">
    <property type="entry name" value="L domain-like"/>
    <property type="match status" value="1"/>
</dbReference>
<dbReference type="PANTHER" id="PTHR24366:SF96">
    <property type="entry name" value="LEUCINE RICH REPEAT CONTAINING 53"/>
    <property type="match status" value="1"/>
</dbReference>
<dbReference type="EMBL" id="BPLR01003961">
    <property type="protein sequence ID" value="GIX90681.1"/>
    <property type="molecule type" value="Genomic_DNA"/>
</dbReference>
<evidence type="ECO:0000313" key="3">
    <source>
        <dbReference type="EMBL" id="GIX90681.1"/>
    </source>
</evidence>
<dbReference type="PANTHER" id="PTHR24366">
    <property type="entry name" value="IG(IMMUNOGLOBULIN) AND LRR(LEUCINE RICH REPEAT) DOMAINS"/>
    <property type="match status" value="1"/>
</dbReference>
<comment type="caution">
    <text evidence="3">The sequence shown here is derived from an EMBL/GenBank/DDBJ whole genome shotgun (WGS) entry which is preliminary data.</text>
</comment>
<protein>
    <submittedName>
        <fullName evidence="3">Chaoptin</fullName>
    </submittedName>
</protein>
<dbReference type="SMART" id="SM00369">
    <property type="entry name" value="LRR_TYP"/>
    <property type="match status" value="4"/>
</dbReference>
<accession>A0AAV4P397</accession>
<dbReference type="AlphaFoldDB" id="A0AAV4P397"/>
<evidence type="ECO:0000256" key="1">
    <source>
        <dbReference type="ARBA" id="ARBA00022614"/>
    </source>
</evidence>
<dbReference type="InterPro" id="IPR003591">
    <property type="entry name" value="Leu-rich_rpt_typical-subtyp"/>
</dbReference>
<evidence type="ECO:0000313" key="4">
    <source>
        <dbReference type="Proteomes" id="UP001054945"/>
    </source>
</evidence>
<name>A0AAV4P397_CAEEX</name>
<reference evidence="3 4" key="1">
    <citation type="submission" date="2021-06" db="EMBL/GenBank/DDBJ databases">
        <title>Caerostris extrusa draft genome.</title>
        <authorList>
            <person name="Kono N."/>
            <person name="Arakawa K."/>
        </authorList>
    </citation>
    <scope>NUCLEOTIDE SEQUENCE [LARGE SCALE GENOMIC DNA]</scope>
</reference>
<keyword evidence="2" id="KW-0677">Repeat</keyword>
<gene>
    <name evidence="3" type="primary">chp_5</name>
    <name evidence="3" type="ORF">CEXT_586861</name>
</gene>
<dbReference type="Gene3D" id="3.80.10.10">
    <property type="entry name" value="Ribonuclease Inhibitor"/>
    <property type="match status" value="3"/>
</dbReference>
<dbReference type="Pfam" id="PF00560">
    <property type="entry name" value="LRR_1"/>
    <property type="match status" value="1"/>
</dbReference>
<dbReference type="Pfam" id="PF13855">
    <property type="entry name" value="LRR_8"/>
    <property type="match status" value="1"/>
</dbReference>
<dbReference type="Proteomes" id="UP001054945">
    <property type="component" value="Unassembled WGS sequence"/>
</dbReference>